<dbReference type="GO" id="GO:0016020">
    <property type="term" value="C:membrane"/>
    <property type="evidence" value="ECO:0007669"/>
    <property type="project" value="UniProtKB-SubCell"/>
</dbReference>
<name>A0A242MBM9_CABSO</name>
<evidence type="ECO:0000259" key="7">
    <source>
        <dbReference type="Pfam" id="PF00892"/>
    </source>
</evidence>
<feature type="transmembrane region" description="Helical" evidence="6">
    <location>
        <begin position="26"/>
        <end position="47"/>
    </location>
</feature>
<dbReference type="PANTHER" id="PTHR32322">
    <property type="entry name" value="INNER MEMBRANE TRANSPORTER"/>
    <property type="match status" value="1"/>
</dbReference>
<evidence type="ECO:0000256" key="1">
    <source>
        <dbReference type="ARBA" id="ARBA00004141"/>
    </source>
</evidence>
<feature type="transmembrane region" description="Helical" evidence="6">
    <location>
        <begin position="200"/>
        <end position="218"/>
    </location>
</feature>
<dbReference type="EMBL" id="NBTZ01000131">
    <property type="protein sequence ID" value="OTP68590.1"/>
    <property type="molecule type" value="Genomic_DNA"/>
</dbReference>
<feature type="transmembrane region" description="Helical" evidence="6">
    <location>
        <begin position="113"/>
        <end position="132"/>
    </location>
</feature>
<comment type="caution">
    <text evidence="8">The sequence shown here is derived from an EMBL/GenBank/DDBJ whole genome shotgun (WGS) entry which is preliminary data.</text>
</comment>
<gene>
    <name evidence="8" type="ORF">PAMC26577_32970</name>
</gene>
<feature type="domain" description="EamA" evidence="7">
    <location>
        <begin position="141"/>
        <end position="268"/>
    </location>
</feature>
<protein>
    <submittedName>
        <fullName evidence="8">Permease of the drug/metabolite transporter (DMT) superfamily</fullName>
    </submittedName>
</protein>
<comment type="subcellular location">
    <subcellularLocation>
        <location evidence="1">Membrane</location>
        <topology evidence="1">Multi-pass membrane protein</topology>
    </subcellularLocation>
</comment>
<proteinExistence type="inferred from homology"/>
<evidence type="ECO:0000256" key="3">
    <source>
        <dbReference type="ARBA" id="ARBA00022692"/>
    </source>
</evidence>
<evidence type="ECO:0000313" key="8">
    <source>
        <dbReference type="EMBL" id="OTP68590.1"/>
    </source>
</evidence>
<evidence type="ECO:0000256" key="5">
    <source>
        <dbReference type="ARBA" id="ARBA00023136"/>
    </source>
</evidence>
<feature type="transmembrane region" description="Helical" evidence="6">
    <location>
        <begin position="59"/>
        <end position="78"/>
    </location>
</feature>
<keyword evidence="4 6" id="KW-1133">Transmembrane helix</keyword>
<organism evidence="8 9">
    <name type="scientific">Caballeronia sordidicola</name>
    <name type="common">Burkholderia sordidicola</name>
    <dbReference type="NCBI Taxonomy" id="196367"/>
    <lineage>
        <taxon>Bacteria</taxon>
        <taxon>Pseudomonadati</taxon>
        <taxon>Pseudomonadota</taxon>
        <taxon>Betaproteobacteria</taxon>
        <taxon>Burkholderiales</taxon>
        <taxon>Burkholderiaceae</taxon>
        <taxon>Caballeronia</taxon>
    </lineage>
</organism>
<feature type="transmembrane region" description="Helical" evidence="6">
    <location>
        <begin position="230"/>
        <end position="252"/>
    </location>
</feature>
<feature type="transmembrane region" description="Helical" evidence="6">
    <location>
        <begin position="138"/>
        <end position="159"/>
    </location>
</feature>
<accession>A0A242MBM9</accession>
<dbReference type="AlphaFoldDB" id="A0A242MBM9"/>
<dbReference type="SUPFAM" id="SSF103481">
    <property type="entry name" value="Multidrug resistance efflux transporter EmrE"/>
    <property type="match status" value="2"/>
</dbReference>
<dbReference type="InterPro" id="IPR050638">
    <property type="entry name" value="AA-Vitamin_Transporters"/>
</dbReference>
<sequence length="293" mass="31961">MLCAMVIAETIGYFVILSGEKPFNVVFFRCAIGSIGLCAYCWMKGFFRSLRLSLSQSTNIVLGALTLIFNWYFLFTAYGLTSVGITTVVYNVQPFLLVLAGLLFRKERPSRSAVFWLTIAFCGVVVLAQPSAHEPSSTYMLGVGCALVAAMLYAVTTLLTKTLSRTMRPEVIAVCHMFIGTIAFLPLVNFHDLPAAGHQVFAIVALGLFHTTFMYILLYGAFNKAATGSIAVLGFVYPLVAVLVDFLAFGKVMNTEQMIGGVLILLSATAYATGFSPQKALRALRLNHEGRKE</sequence>
<feature type="transmembrane region" description="Helical" evidence="6">
    <location>
        <begin position="84"/>
        <end position="104"/>
    </location>
</feature>
<evidence type="ECO:0000313" key="9">
    <source>
        <dbReference type="Proteomes" id="UP000195221"/>
    </source>
</evidence>
<evidence type="ECO:0000256" key="6">
    <source>
        <dbReference type="SAM" id="Phobius"/>
    </source>
</evidence>
<feature type="transmembrane region" description="Helical" evidence="6">
    <location>
        <begin position="258"/>
        <end position="275"/>
    </location>
</feature>
<reference evidence="8 9" key="1">
    <citation type="submission" date="2017-03" db="EMBL/GenBank/DDBJ databases">
        <title>Genome analysis of strain PAMC 26577.</title>
        <authorList>
            <person name="Oh H.-M."/>
            <person name="Yang J.-A."/>
        </authorList>
    </citation>
    <scope>NUCLEOTIDE SEQUENCE [LARGE SCALE GENOMIC DNA]</scope>
    <source>
        <strain evidence="8 9">PAMC 26577</strain>
    </source>
</reference>
<dbReference type="Pfam" id="PF00892">
    <property type="entry name" value="EamA"/>
    <property type="match status" value="2"/>
</dbReference>
<dbReference type="PANTHER" id="PTHR32322:SF2">
    <property type="entry name" value="EAMA DOMAIN-CONTAINING PROTEIN"/>
    <property type="match status" value="1"/>
</dbReference>
<dbReference type="InterPro" id="IPR037185">
    <property type="entry name" value="EmrE-like"/>
</dbReference>
<dbReference type="InterPro" id="IPR000620">
    <property type="entry name" value="EamA_dom"/>
</dbReference>
<feature type="transmembrane region" description="Helical" evidence="6">
    <location>
        <begin position="171"/>
        <end position="188"/>
    </location>
</feature>
<evidence type="ECO:0000256" key="4">
    <source>
        <dbReference type="ARBA" id="ARBA00022989"/>
    </source>
</evidence>
<keyword evidence="5 6" id="KW-0472">Membrane</keyword>
<evidence type="ECO:0000256" key="2">
    <source>
        <dbReference type="ARBA" id="ARBA00007362"/>
    </source>
</evidence>
<dbReference type="Proteomes" id="UP000195221">
    <property type="component" value="Unassembled WGS sequence"/>
</dbReference>
<comment type="similarity">
    <text evidence="2">Belongs to the EamA transporter family.</text>
</comment>
<keyword evidence="3 6" id="KW-0812">Transmembrane</keyword>
<feature type="domain" description="EamA" evidence="7">
    <location>
        <begin position="17"/>
        <end position="127"/>
    </location>
</feature>